<dbReference type="AlphaFoldDB" id="A0A8J3J8M5"/>
<feature type="region of interest" description="Disordered" evidence="5">
    <location>
        <begin position="199"/>
        <end position="233"/>
    </location>
</feature>
<dbReference type="PANTHER" id="PTHR39210:SF1">
    <property type="entry name" value="HEPARIN-SULFATE LYASE"/>
    <property type="match status" value="1"/>
</dbReference>
<dbReference type="GO" id="GO:0016829">
    <property type="term" value="F:lyase activity"/>
    <property type="evidence" value="ECO:0007669"/>
    <property type="project" value="UniProtKB-KW"/>
</dbReference>
<dbReference type="Gene3D" id="1.50.10.100">
    <property type="entry name" value="Chondroitin AC/alginate lyase"/>
    <property type="match status" value="1"/>
</dbReference>
<dbReference type="GO" id="GO:0042597">
    <property type="term" value="C:periplasmic space"/>
    <property type="evidence" value="ECO:0007669"/>
    <property type="project" value="UniProtKB-SubCell"/>
</dbReference>
<comment type="subcellular location">
    <subcellularLocation>
        <location evidence="1">Periplasm</location>
    </subcellularLocation>
</comment>
<name>A0A8J3J8M5_9ACTN</name>
<comment type="caution">
    <text evidence="7">The sequence shown here is derived from an EMBL/GenBank/DDBJ whole genome shotgun (WGS) entry which is preliminary data.</text>
</comment>
<evidence type="ECO:0000313" key="7">
    <source>
        <dbReference type="EMBL" id="GID11398.1"/>
    </source>
</evidence>
<dbReference type="InterPro" id="IPR012480">
    <property type="entry name" value="Hepar_II_III_C"/>
</dbReference>
<keyword evidence="2" id="KW-0732">Signal</keyword>
<gene>
    <name evidence="7" type="ORF">Aru02nite_22870</name>
</gene>
<evidence type="ECO:0000256" key="1">
    <source>
        <dbReference type="ARBA" id="ARBA00004418"/>
    </source>
</evidence>
<sequence>MAAMTDVVLPAVRGGWWHAYVCPAHGTELAHDTLLSGAFPAGGAACPYGCRVDTDAVRGAWAALAHQACARRIRLLAYEEPERAVTLLGEYAERYAGLAVDVHAGGQDWMLRGRLFHQALSDAIWAVSIGHAAWTLAGVPGVEAAVPLLRSVAAAARDARAELVAQGRFDSNYTAWLNAAGAVATGALTRIAATTTDPAHGLAGSARGEAADPARDDAAGSARDDATDPAPGGAAADWLGGEYGVYAHVLAASAADGWEWEASTYYHGFVLRAYLLALRGTDPAALPAAVGERITAMIGAVAGIATDGGILPALHDGPYVRDLTALEWTELCTLADAYTSGAGLAAVGERARREAGPAYDGLDAHLHGWFSAPPRTGSEPDAVPVRRTFADAGLTVLRGNGILALLDHGPHGGSHGHHDKLALYLYGADTAWQPDPGQVPYAHAFWRNHFAGPAVHPAVLVDGVEPAECTARTVAVSANAVTAEVTDAYPGVRVVRHVEAADGYLLDVVTVDADSPVRLALCPAVPVETDGARTRWLGDETLHGWHAGAGTAPIVAYPGPGTADDPQATRTWLDWPAPDGTATFCSVYQAGAATVTGVTLADGVLVVLLADGTEHRHDTETLRHNGTEEG</sequence>
<feature type="compositionally biased region" description="Basic and acidic residues" evidence="5">
    <location>
        <begin position="209"/>
        <end position="226"/>
    </location>
</feature>
<dbReference type="Gene3D" id="2.70.98.70">
    <property type="match status" value="1"/>
</dbReference>
<evidence type="ECO:0000256" key="3">
    <source>
        <dbReference type="ARBA" id="ARBA00022764"/>
    </source>
</evidence>
<dbReference type="Pfam" id="PF07940">
    <property type="entry name" value="Hepar_II_III_C"/>
    <property type="match status" value="1"/>
</dbReference>
<evidence type="ECO:0000256" key="2">
    <source>
        <dbReference type="ARBA" id="ARBA00022729"/>
    </source>
</evidence>
<dbReference type="Proteomes" id="UP000612808">
    <property type="component" value="Unassembled WGS sequence"/>
</dbReference>
<dbReference type="InterPro" id="IPR008929">
    <property type="entry name" value="Chondroitin_lyas"/>
</dbReference>
<keyword evidence="4" id="KW-0456">Lyase</keyword>
<accession>A0A8J3J8M5</accession>
<evidence type="ECO:0000313" key="8">
    <source>
        <dbReference type="Proteomes" id="UP000612808"/>
    </source>
</evidence>
<feature type="domain" description="Heparinase II/III-like C-terminal" evidence="6">
    <location>
        <begin position="387"/>
        <end position="539"/>
    </location>
</feature>
<dbReference type="EMBL" id="BOMB01000012">
    <property type="protein sequence ID" value="GID11398.1"/>
    <property type="molecule type" value="Genomic_DNA"/>
</dbReference>
<dbReference type="PANTHER" id="PTHR39210">
    <property type="entry name" value="HEPARIN-SULFATE LYASE"/>
    <property type="match status" value="1"/>
</dbReference>
<protein>
    <recommendedName>
        <fullName evidence="6">Heparinase II/III-like C-terminal domain-containing protein</fullName>
    </recommendedName>
</protein>
<reference evidence="7" key="1">
    <citation type="submission" date="2021-01" db="EMBL/GenBank/DDBJ databases">
        <title>Whole genome shotgun sequence of Actinocatenispora rupis NBRC 107355.</title>
        <authorList>
            <person name="Komaki H."/>
            <person name="Tamura T."/>
        </authorList>
    </citation>
    <scope>NUCLEOTIDE SEQUENCE</scope>
    <source>
        <strain evidence="7">NBRC 107355</strain>
    </source>
</reference>
<evidence type="ECO:0000259" key="6">
    <source>
        <dbReference type="Pfam" id="PF07940"/>
    </source>
</evidence>
<evidence type="ECO:0000256" key="4">
    <source>
        <dbReference type="ARBA" id="ARBA00023239"/>
    </source>
</evidence>
<keyword evidence="3" id="KW-0574">Periplasm</keyword>
<evidence type="ECO:0000256" key="5">
    <source>
        <dbReference type="SAM" id="MobiDB-lite"/>
    </source>
</evidence>
<organism evidence="7 8">
    <name type="scientific">Actinocatenispora rupis</name>
    <dbReference type="NCBI Taxonomy" id="519421"/>
    <lineage>
        <taxon>Bacteria</taxon>
        <taxon>Bacillati</taxon>
        <taxon>Actinomycetota</taxon>
        <taxon>Actinomycetes</taxon>
        <taxon>Micromonosporales</taxon>
        <taxon>Micromonosporaceae</taxon>
        <taxon>Actinocatenispora</taxon>
    </lineage>
</organism>
<proteinExistence type="predicted"/>
<keyword evidence="8" id="KW-1185">Reference proteome</keyword>